<evidence type="ECO:0000256" key="1">
    <source>
        <dbReference type="ARBA" id="ARBA00023015"/>
    </source>
</evidence>
<evidence type="ECO:0000313" key="7">
    <source>
        <dbReference type="Proteomes" id="UP000244005"/>
    </source>
</evidence>
<keyword evidence="1" id="KW-0805">Transcription regulation</keyword>
<dbReference type="AlphaFoldDB" id="A0A2R6WNY1"/>
<gene>
    <name evidence="6" type="ORF">MARPO_0070s0029</name>
</gene>
<name>A0A2R6WNY1_MARPO</name>
<dbReference type="Pfam" id="PF02365">
    <property type="entry name" value="NAM"/>
    <property type="match status" value="1"/>
</dbReference>
<proteinExistence type="predicted"/>
<dbReference type="Gramene" id="Mp4g14520.1">
    <property type="protein sequence ID" value="Mp4g14520.1.cds"/>
    <property type="gene ID" value="Mp4g14520"/>
</dbReference>
<evidence type="ECO:0000256" key="4">
    <source>
        <dbReference type="SAM" id="MobiDB-lite"/>
    </source>
</evidence>
<accession>A0A2R6WNY1</accession>
<feature type="domain" description="NAC" evidence="5">
    <location>
        <begin position="129"/>
        <end position="219"/>
    </location>
</feature>
<dbReference type="Proteomes" id="UP000244005">
    <property type="component" value="Unassembled WGS sequence"/>
</dbReference>
<evidence type="ECO:0000259" key="5">
    <source>
        <dbReference type="Pfam" id="PF02365"/>
    </source>
</evidence>
<dbReference type="InterPro" id="IPR036093">
    <property type="entry name" value="NAC_dom_sf"/>
</dbReference>
<dbReference type="Gene3D" id="2.170.150.80">
    <property type="entry name" value="NAC domain"/>
    <property type="match status" value="1"/>
</dbReference>
<evidence type="ECO:0000313" key="6">
    <source>
        <dbReference type="EMBL" id="PTQ35560.1"/>
    </source>
</evidence>
<evidence type="ECO:0000256" key="2">
    <source>
        <dbReference type="ARBA" id="ARBA00023163"/>
    </source>
</evidence>
<dbReference type="GO" id="GO:0006355">
    <property type="term" value="P:regulation of DNA-templated transcription"/>
    <property type="evidence" value="ECO:0007669"/>
    <property type="project" value="InterPro"/>
</dbReference>
<dbReference type="GO" id="GO:0003677">
    <property type="term" value="F:DNA binding"/>
    <property type="evidence" value="ECO:0007669"/>
    <property type="project" value="InterPro"/>
</dbReference>
<dbReference type="InterPro" id="IPR003441">
    <property type="entry name" value="NAC-dom"/>
</dbReference>
<dbReference type="EMBL" id="KZ772742">
    <property type="protein sequence ID" value="PTQ35559.1"/>
    <property type="molecule type" value="Genomic_DNA"/>
</dbReference>
<feature type="compositionally biased region" description="Basic and acidic residues" evidence="4">
    <location>
        <begin position="311"/>
        <end position="320"/>
    </location>
</feature>
<reference evidence="7" key="1">
    <citation type="journal article" date="2017" name="Cell">
        <title>Insights into land plant evolution garnered from the Marchantia polymorpha genome.</title>
        <authorList>
            <person name="Bowman J.L."/>
            <person name="Kohchi T."/>
            <person name="Yamato K.T."/>
            <person name="Jenkins J."/>
            <person name="Shu S."/>
            <person name="Ishizaki K."/>
            <person name="Yamaoka S."/>
            <person name="Nishihama R."/>
            <person name="Nakamura Y."/>
            <person name="Berger F."/>
            <person name="Adam C."/>
            <person name="Aki S.S."/>
            <person name="Althoff F."/>
            <person name="Araki T."/>
            <person name="Arteaga-Vazquez M.A."/>
            <person name="Balasubrmanian S."/>
            <person name="Barry K."/>
            <person name="Bauer D."/>
            <person name="Boehm C.R."/>
            <person name="Briginshaw L."/>
            <person name="Caballero-Perez J."/>
            <person name="Catarino B."/>
            <person name="Chen F."/>
            <person name="Chiyoda S."/>
            <person name="Chovatia M."/>
            <person name="Davies K.M."/>
            <person name="Delmans M."/>
            <person name="Demura T."/>
            <person name="Dierschke T."/>
            <person name="Dolan L."/>
            <person name="Dorantes-Acosta A.E."/>
            <person name="Eklund D.M."/>
            <person name="Florent S.N."/>
            <person name="Flores-Sandoval E."/>
            <person name="Fujiyama A."/>
            <person name="Fukuzawa H."/>
            <person name="Galik B."/>
            <person name="Grimanelli D."/>
            <person name="Grimwood J."/>
            <person name="Grossniklaus U."/>
            <person name="Hamada T."/>
            <person name="Haseloff J."/>
            <person name="Hetherington A.J."/>
            <person name="Higo A."/>
            <person name="Hirakawa Y."/>
            <person name="Hundley H.N."/>
            <person name="Ikeda Y."/>
            <person name="Inoue K."/>
            <person name="Inoue S.I."/>
            <person name="Ishida S."/>
            <person name="Jia Q."/>
            <person name="Kakita M."/>
            <person name="Kanazawa T."/>
            <person name="Kawai Y."/>
            <person name="Kawashima T."/>
            <person name="Kennedy M."/>
            <person name="Kinose K."/>
            <person name="Kinoshita T."/>
            <person name="Kohara Y."/>
            <person name="Koide E."/>
            <person name="Komatsu K."/>
            <person name="Kopischke S."/>
            <person name="Kubo M."/>
            <person name="Kyozuka J."/>
            <person name="Lagercrantz U."/>
            <person name="Lin S.S."/>
            <person name="Lindquist E."/>
            <person name="Lipzen A.M."/>
            <person name="Lu C.W."/>
            <person name="De Luna E."/>
            <person name="Martienssen R.A."/>
            <person name="Minamino N."/>
            <person name="Mizutani M."/>
            <person name="Mizutani M."/>
            <person name="Mochizuki N."/>
            <person name="Monte I."/>
            <person name="Mosher R."/>
            <person name="Nagasaki H."/>
            <person name="Nakagami H."/>
            <person name="Naramoto S."/>
            <person name="Nishitani K."/>
            <person name="Ohtani M."/>
            <person name="Okamoto T."/>
            <person name="Okumura M."/>
            <person name="Phillips J."/>
            <person name="Pollak B."/>
            <person name="Reinders A."/>
            <person name="Rovekamp M."/>
            <person name="Sano R."/>
            <person name="Sawa S."/>
            <person name="Schmid M.W."/>
            <person name="Shirakawa M."/>
            <person name="Solano R."/>
            <person name="Spunde A."/>
            <person name="Suetsugu N."/>
            <person name="Sugano S."/>
            <person name="Sugiyama A."/>
            <person name="Sun R."/>
            <person name="Suzuki Y."/>
            <person name="Takenaka M."/>
            <person name="Takezawa D."/>
            <person name="Tomogane H."/>
            <person name="Tsuzuki M."/>
            <person name="Ueda T."/>
            <person name="Umeda M."/>
            <person name="Ward J.M."/>
            <person name="Watanabe Y."/>
            <person name="Yazaki K."/>
            <person name="Yokoyama R."/>
            <person name="Yoshitake Y."/>
            <person name="Yotsui I."/>
            <person name="Zachgo S."/>
            <person name="Schmutz J."/>
        </authorList>
    </citation>
    <scope>NUCLEOTIDE SEQUENCE [LARGE SCALE GENOMIC DNA]</scope>
    <source>
        <strain evidence="7">Tak-1</strain>
    </source>
</reference>
<keyword evidence="2" id="KW-0804">Transcription</keyword>
<feature type="region of interest" description="Disordered" evidence="4">
    <location>
        <begin position="311"/>
        <end position="332"/>
    </location>
</feature>
<dbReference type="OrthoDB" id="10609767at2759"/>
<dbReference type="Gramene" id="Mp4g14520.2">
    <property type="protein sequence ID" value="Mp4g14520.2.cds"/>
    <property type="gene ID" value="Mp4g14520"/>
</dbReference>
<reference evidence="6" key="2">
    <citation type="submission" date="2017-12" db="EMBL/GenBank/DDBJ databases">
        <title>WGS assembly of Marchantia polymorpha.</title>
        <authorList>
            <person name="Bowman J.L."/>
            <person name="Kohchi T."/>
            <person name="Yamato K.T."/>
            <person name="Jenkins J."/>
            <person name="Shu S."/>
            <person name="Ishizaki K."/>
            <person name="Yamaoka S."/>
            <person name="Nishihama R."/>
            <person name="Nakamura Y."/>
            <person name="Berger F."/>
            <person name="Adam C."/>
            <person name="Aki S.S."/>
            <person name="Althoff F."/>
            <person name="Araki T."/>
            <person name="Arteaga-Vazquez M.A."/>
            <person name="Balasubrmanian S."/>
            <person name="Bauer D."/>
            <person name="Boehm C.R."/>
            <person name="Briginshaw L."/>
            <person name="Caballero-Perez J."/>
            <person name="Catarino B."/>
            <person name="Chen F."/>
            <person name="Chiyoda S."/>
            <person name="Chovatia M."/>
            <person name="Davies K.M."/>
            <person name="Delmans M."/>
            <person name="Demura T."/>
            <person name="Dierschke T."/>
            <person name="Dolan L."/>
            <person name="Dorantes-Acosta A.E."/>
            <person name="Eklund D.M."/>
            <person name="Florent S.N."/>
            <person name="Flores-Sandoval E."/>
            <person name="Fujiyama A."/>
            <person name="Fukuzawa H."/>
            <person name="Galik B."/>
            <person name="Grimanelli D."/>
            <person name="Grimwood J."/>
            <person name="Grossniklaus U."/>
            <person name="Hamada T."/>
            <person name="Haseloff J."/>
            <person name="Hetherington A.J."/>
            <person name="Higo A."/>
            <person name="Hirakawa Y."/>
            <person name="Hundley H.N."/>
            <person name="Ikeda Y."/>
            <person name="Inoue K."/>
            <person name="Inoue S."/>
            <person name="Ishida S."/>
            <person name="Jia Q."/>
            <person name="Kakita M."/>
            <person name="Kanazawa T."/>
            <person name="Kawai Y."/>
            <person name="Kawashima T."/>
            <person name="Kennedy M."/>
            <person name="Kinose K."/>
            <person name="Kinoshita T."/>
            <person name="Kohara Y."/>
            <person name="Koide E."/>
            <person name="Komatsu K."/>
            <person name="Kopischke S."/>
            <person name="Kubo M."/>
            <person name="Kyozuka J."/>
            <person name="Lagercrantz U."/>
            <person name="Lin S.S."/>
            <person name="Lindquist E."/>
            <person name="Lipzen A.M."/>
            <person name="Lu C."/>
            <person name="Luna E.D."/>
            <person name="Martienssen R.A."/>
            <person name="Minamino N."/>
            <person name="Mizutani M."/>
            <person name="Mizutani M."/>
            <person name="Mochizuki N."/>
            <person name="Monte I."/>
            <person name="Mosher R."/>
            <person name="Nagasaki H."/>
            <person name="Nakagami H."/>
            <person name="Naramoto S."/>
            <person name="Nishitani K."/>
            <person name="Ohtani M."/>
            <person name="Okamoto T."/>
            <person name="Okumura M."/>
            <person name="Phillips J."/>
            <person name="Pollak B."/>
            <person name="Reinders A."/>
            <person name="Roevekamp M."/>
            <person name="Sano R."/>
            <person name="Sawa S."/>
            <person name="Schmid M.W."/>
            <person name="Shirakawa M."/>
            <person name="Solano R."/>
            <person name="Spunde A."/>
            <person name="Suetsugu N."/>
            <person name="Sugano S."/>
            <person name="Sugiyama A."/>
            <person name="Sun R."/>
            <person name="Suzuki Y."/>
            <person name="Takenaka M."/>
            <person name="Takezawa D."/>
            <person name="Tomogane H."/>
            <person name="Tsuzuki M."/>
            <person name="Ueda T."/>
            <person name="Umeda M."/>
            <person name="Ward J.M."/>
            <person name="Watanabe Y."/>
            <person name="Yazaki K."/>
            <person name="Yokoyama R."/>
            <person name="Yoshitake Y."/>
            <person name="Yotsui I."/>
            <person name="Zachgo S."/>
            <person name="Schmutz J."/>
        </authorList>
    </citation>
    <scope>NUCLEOTIDE SEQUENCE [LARGE SCALE GENOMIC DNA]</scope>
    <source>
        <strain evidence="6">Tak-1</strain>
    </source>
</reference>
<dbReference type="EMBL" id="KZ772742">
    <property type="protein sequence ID" value="PTQ35560.1"/>
    <property type="molecule type" value="Genomic_DNA"/>
</dbReference>
<keyword evidence="7" id="KW-1185">Reference proteome</keyword>
<protein>
    <recommendedName>
        <fullName evidence="5">NAC domain-containing protein</fullName>
    </recommendedName>
</protein>
<evidence type="ECO:0000256" key="3">
    <source>
        <dbReference type="ARBA" id="ARBA00023242"/>
    </source>
</evidence>
<sequence length="343" mass="39997">MCAKSSRLTLNLLLDLQELEHFMHLPFNQLTAIATVNMADTLSDFIAAFFNQKQHDPMEVVLGCNKRFEKIEQEDEEALTFESHSSERYSDDGAIVEMPIRNLQQSFTESRGETKRFNRSEMRKMSEMQLVEHLREWKRIPNKKRALIGEADVYETHPEVLMKGSSSSYFITSTRYTLSQRPRRLRKTENGCRWRQQGRSYPINDNGIPVAYKTYLSYVPLKDTLNRQTLSTLGYEAPDINFFVTKDESNDDSLLRAHKKKEVRKWAIWTMEEIVLAEDLDLEKVLLQNNQKPDPVPMICRILCKRDSRSSRRSSVDHESVNSNSSSSLKVKTEEEYSVYFQA</sequence>
<organism evidence="6 7">
    <name type="scientific">Marchantia polymorpha</name>
    <name type="common">Common liverwort</name>
    <name type="synonym">Marchantia aquatica</name>
    <dbReference type="NCBI Taxonomy" id="3197"/>
    <lineage>
        <taxon>Eukaryota</taxon>
        <taxon>Viridiplantae</taxon>
        <taxon>Streptophyta</taxon>
        <taxon>Embryophyta</taxon>
        <taxon>Marchantiophyta</taxon>
        <taxon>Marchantiopsida</taxon>
        <taxon>Marchantiidae</taxon>
        <taxon>Marchantiales</taxon>
        <taxon>Marchantiaceae</taxon>
        <taxon>Marchantia</taxon>
    </lineage>
</organism>
<keyword evidence="3" id="KW-0539">Nucleus</keyword>
<dbReference type="SUPFAM" id="SSF101941">
    <property type="entry name" value="NAC domain"/>
    <property type="match status" value="1"/>
</dbReference>